<dbReference type="STRING" id="85681.V4T5Y5"/>
<keyword evidence="1" id="KW-0175">Coiled coil</keyword>
<dbReference type="OMA" id="ARTFVKF"/>
<dbReference type="PANTHER" id="PTHR23111:SF24">
    <property type="entry name" value="OS01G0203300 PROTEIN"/>
    <property type="match status" value="1"/>
</dbReference>
<organism evidence="2 3">
    <name type="scientific">Citrus clementina</name>
    <name type="common">Clementine</name>
    <name type="synonym">Citrus deliciosa x Citrus sinensis</name>
    <dbReference type="NCBI Taxonomy" id="85681"/>
    <lineage>
        <taxon>Eukaryota</taxon>
        <taxon>Viridiplantae</taxon>
        <taxon>Streptophyta</taxon>
        <taxon>Embryophyta</taxon>
        <taxon>Tracheophyta</taxon>
        <taxon>Spermatophyta</taxon>
        <taxon>Magnoliopsida</taxon>
        <taxon>eudicotyledons</taxon>
        <taxon>Gunneridae</taxon>
        <taxon>Pentapetalae</taxon>
        <taxon>rosids</taxon>
        <taxon>malvids</taxon>
        <taxon>Sapindales</taxon>
        <taxon>Rutaceae</taxon>
        <taxon>Aurantioideae</taxon>
        <taxon>Citrus</taxon>
    </lineage>
</organism>
<dbReference type="KEGG" id="cic:CICLE_v10020819mg"/>
<dbReference type="GO" id="GO:0005737">
    <property type="term" value="C:cytoplasm"/>
    <property type="evidence" value="ECO:0007669"/>
    <property type="project" value="TreeGrafter"/>
</dbReference>
<proteinExistence type="predicted"/>
<evidence type="ECO:0000313" key="3">
    <source>
        <dbReference type="Proteomes" id="UP000030687"/>
    </source>
</evidence>
<sequence length="356" mass="40807">MVYRVNVAPSRWISMNSSIQIDRMAGCNGGTVLPLHRSRTHLNINTKNKKKVQSITLASSSSQTTHNKNKNKKPLSVLFEEVIGSREKAESDNESNSNDELKKGLKELELEVRNLKANAKVQKDSNINENVRLNVERQETKNAKKEETKNVKRLGLYSLFVNERRLKEEKKGMREKNEASVLKELSPEMEMFVSHLYKEGYFKKANFLSDSLKMLDFSRFNDSYARDFVKFAAQQFAKDHQELAKWLSGSDLKKVALFGCPSLSRKNVFSAKQLRHYFEIEEDTVCCKCVLKDSCNFANESWNRQTKDLKLDAVMRVISLYALESVPPQLAVSDEVKASVHRVLKEIINLSRTTTT</sequence>
<name>V4T5Y5_CITCL</name>
<dbReference type="eggNOG" id="ENOG502QTEE">
    <property type="taxonomic scope" value="Eukaryota"/>
</dbReference>
<protein>
    <submittedName>
        <fullName evidence="2">Uncharacterized protein</fullName>
    </submittedName>
</protein>
<evidence type="ECO:0000256" key="1">
    <source>
        <dbReference type="SAM" id="Coils"/>
    </source>
</evidence>
<dbReference type="PANTHER" id="PTHR23111">
    <property type="entry name" value="ZINC FINGER PROTEIN"/>
    <property type="match status" value="1"/>
</dbReference>
<reference evidence="2 3" key="1">
    <citation type="submission" date="2013-10" db="EMBL/GenBank/DDBJ databases">
        <authorList>
            <consortium name="International Citrus Genome Consortium"/>
            <person name="Jenkins J."/>
            <person name="Schmutz J."/>
            <person name="Prochnik S."/>
            <person name="Rokhsar D."/>
            <person name="Gmitter F."/>
            <person name="Ollitrault P."/>
            <person name="Machado M."/>
            <person name="Talon M."/>
            <person name="Wincker P."/>
            <person name="Jaillon O."/>
            <person name="Morgante M."/>
        </authorList>
    </citation>
    <scope>NUCLEOTIDE SEQUENCE</scope>
    <source>
        <strain evidence="3">cv. Clemenules</strain>
    </source>
</reference>
<gene>
    <name evidence="2" type="ORF">CICLE_v10020819mg</name>
</gene>
<keyword evidence="3" id="KW-1185">Reference proteome</keyword>
<accession>V4T5Y5</accession>
<dbReference type="Proteomes" id="UP000030687">
    <property type="component" value="Unassembled WGS sequence"/>
</dbReference>
<dbReference type="GO" id="GO:0003729">
    <property type="term" value="F:mRNA binding"/>
    <property type="evidence" value="ECO:0007669"/>
    <property type="project" value="TreeGrafter"/>
</dbReference>
<dbReference type="FunCoup" id="V4T5Y5">
    <property type="interactions" value="822"/>
</dbReference>
<dbReference type="AlphaFoldDB" id="V4T5Y5"/>
<dbReference type="EMBL" id="KI536661">
    <property type="protein sequence ID" value="ESR55628.1"/>
    <property type="molecule type" value="Genomic_DNA"/>
</dbReference>
<evidence type="ECO:0000313" key="2">
    <source>
        <dbReference type="EMBL" id="ESR55628.1"/>
    </source>
</evidence>
<dbReference type="InParanoid" id="V4T5Y5"/>
<dbReference type="Gramene" id="ESR55628">
    <property type="protein sequence ID" value="ESR55628"/>
    <property type="gene ID" value="CICLE_v10020819mg"/>
</dbReference>
<feature type="coiled-coil region" evidence="1">
    <location>
        <begin position="91"/>
        <end position="150"/>
    </location>
</feature>